<evidence type="ECO:0000259" key="6">
    <source>
        <dbReference type="Pfam" id="PF07992"/>
    </source>
</evidence>
<dbReference type="EMBL" id="JAERRB010000015">
    <property type="protein sequence ID" value="MBL0745339.1"/>
    <property type="molecule type" value="Genomic_DNA"/>
</dbReference>
<dbReference type="SUPFAM" id="SSF51905">
    <property type="entry name" value="FAD/NAD(P)-binding domain"/>
    <property type="match status" value="1"/>
</dbReference>
<comment type="similarity">
    <text evidence="2">Belongs to the class-I pyridine nucleotide-disulfide oxidoreductase family.</text>
</comment>
<gene>
    <name evidence="7" type="ORF">JI741_29175</name>
</gene>
<dbReference type="Proteomes" id="UP000613030">
    <property type="component" value="Unassembled WGS sequence"/>
</dbReference>
<proteinExistence type="inferred from homology"/>
<sequence length="462" mass="49912">MKKYDALIIGSGQAGTPLAVKLAKAGWRTALVEKRWIGGTCVNDGCTPSKALLSSGRRAYLARTAGALGVNLPSPEIDIEKVIARKDAIVSTKRTGAEKWVNSLPNLEVIIGTATFTGEKKVSIVLANGEMEEAEGDFVFINTGATPAIPTLQGLDTVPYLTSTTIMDLKEIPQHLIILGAGYIALEFGQLYRRLGSCVTILEKSADLLHKEDDDVAREIRAILEEDGIVFHTRATITNLSSPTPGKIEIDLTVNGTTQHLSGSHLLVASGRVPNLAALKPEQGNMALTANGFIKTNDQLETSVKGVYALGDVKEGPAFTHISYNDYLIVAQNVLNHANLSIRNRPVPYCMFIDPELGRIGMTEKEARANGRRVKIAKLKMNRVARGIETGETRGLMKAVVDDDTHQILGASILAPGGGEIMSVLQMAMIGNIPYDQIRDMIFAHPTFSESLNNLFMTLDNP</sequence>
<organism evidence="7 8">
    <name type="scientific">Chryseolinea lacunae</name>
    <dbReference type="NCBI Taxonomy" id="2801331"/>
    <lineage>
        <taxon>Bacteria</taxon>
        <taxon>Pseudomonadati</taxon>
        <taxon>Bacteroidota</taxon>
        <taxon>Cytophagia</taxon>
        <taxon>Cytophagales</taxon>
        <taxon>Fulvivirgaceae</taxon>
        <taxon>Chryseolinea</taxon>
    </lineage>
</organism>
<dbReference type="Gene3D" id="3.30.390.30">
    <property type="match status" value="1"/>
</dbReference>
<dbReference type="InterPro" id="IPR001100">
    <property type="entry name" value="Pyr_nuc-diS_OxRdtase"/>
</dbReference>
<evidence type="ECO:0000313" key="7">
    <source>
        <dbReference type="EMBL" id="MBL0745339.1"/>
    </source>
</evidence>
<evidence type="ECO:0000256" key="3">
    <source>
        <dbReference type="ARBA" id="ARBA00022630"/>
    </source>
</evidence>
<dbReference type="PANTHER" id="PTHR43014">
    <property type="entry name" value="MERCURIC REDUCTASE"/>
    <property type="match status" value="1"/>
</dbReference>
<evidence type="ECO:0000256" key="2">
    <source>
        <dbReference type="ARBA" id="ARBA00007532"/>
    </source>
</evidence>
<keyword evidence="8" id="KW-1185">Reference proteome</keyword>
<dbReference type="InterPro" id="IPR023753">
    <property type="entry name" value="FAD/NAD-binding_dom"/>
</dbReference>
<dbReference type="PRINTS" id="PR00411">
    <property type="entry name" value="PNDRDTASEI"/>
</dbReference>
<comment type="cofactor">
    <cofactor evidence="1">
        <name>FAD</name>
        <dbReference type="ChEBI" id="CHEBI:57692"/>
    </cofactor>
</comment>
<dbReference type="SUPFAM" id="SSF55424">
    <property type="entry name" value="FAD/NAD-linked reductases, dimerisation (C-terminal) domain"/>
    <property type="match status" value="1"/>
</dbReference>
<dbReference type="PANTHER" id="PTHR43014:SF2">
    <property type="entry name" value="MERCURIC REDUCTASE"/>
    <property type="match status" value="1"/>
</dbReference>
<evidence type="ECO:0000256" key="1">
    <source>
        <dbReference type="ARBA" id="ARBA00001974"/>
    </source>
</evidence>
<keyword evidence="3" id="KW-0285">Flavoprotein</keyword>
<dbReference type="InterPro" id="IPR016156">
    <property type="entry name" value="FAD/NAD-linked_Rdtase_dimer_sf"/>
</dbReference>
<dbReference type="PIRSF" id="PIRSF000350">
    <property type="entry name" value="Mercury_reductase_MerA"/>
    <property type="match status" value="1"/>
</dbReference>
<comment type="caution">
    <text evidence="7">The sequence shown here is derived from an EMBL/GenBank/DDBJ whole genome shotgun (WGS) entry which is preliminary data.</text>
</comment>
<name>A0ABS1L115_9BACT</name>
<reference evidence="7 8" key="1">
    <citation type="submission" date="2021-01" db="EMBL/GenBank/DDBJ databases">
        <title>Chryseolinea sp. Jin1 Genome sequencing and assembly.</title>
        <authorList>
            <person name="Kim I."/>
        </authorList>
    </citation>
    <scope>NUCLEOTIDE SEQUENCE [LARGE SCALE GENOMIC DNA]</scope>
    <source>
        <strain evidence="7 8">Jin1</strain>
    </source>
</reference>
<dbReference type="InterPro" id="IPR036188">
    <property type="entry name" value="FAD/NAD-bd_sf"/>
</dbReference>
<keyword evidence="4" id="KW-0274">FAD</keyword>
<dbReference type="Pfam" id="PF07992">
    <property type="entry name" value="Pyr_redox_2"/>
    <property type="match status" value="1"/>
</dbReference>
<dbReference type="PRINTS" id="PR00368">
    <property type="entry name" value="FADPNR"/>
</dbReference>
<accession>A0ABS1L115</accession>
<evidence type="ECO:0000256" key="4">
    <source>
        <dbReference type="ARBA" id="ARBA00022827"/>
    </source>
</evidence>
<dbReference type="InterPro" id="IPR004099">
    <property type="entry name" value="Pyr_nucl-diS_OxRdtase_dimer"/>
</dbReference>
<dbReference type="Gene3D" id="3.50.50.60">
    <property type="entry name" value="FAD/NAD(P)-binding domain"/>
    <property type="match status" value="2"/>
</dbReference>
<protein>
    <submittedName>
        <fullName evidence="7">Mercuric reductase</fullName>
    </submittedName>
</protein>
<evidence type="ECO:0000259" key="5">
    <source>
        <dbReference type="Pfam" id="PF02852"/>
    </source>
</evidence>
<feature type="domain" description="FAD/NAD(P)-binding" evidence="6">
    <location>
        <begin position="4"/>
        <end position="323"/>
    </location>
</feature>
<dbReference type="Pfam" id="PF02852">
    <property type="entry name" value="Pyr_redox_dim"/>
    <property type="match status" value="1"/>
</dbReference>
<evidence type="ECO:0000313" key="8">
    <source>
        <dbReference type="Proteomes" id="UP000613030"/>
    </source>
</evidence>
<feature type="domain" description="Pyridine nucleotide-disulphide oxidoreductase dimerisation" evidence="5">
    <location>
        <begin position="347"/>
        <end position="454"/>
    </location>
</feature>